<name>A0A9P0F1Y9_BEMTA</name>
<accession>A0A9P0F1Y9</accession>
<feature type="domain" description="CSD" evidence="2">
    <location>
        <begin position="24"/>
        <end position="93"/>
    </location>
</feature>
<dbReference type="AlphaFoldDB" id="A0A9P0F1Y9"/>
<evidence type="ECO:0000313" key="4">
    <source>
        <dbReference type="Proteomes" id="UP001152759"/>
    </source>
</evidence>
<feature type="compositionally biased region" description="Polar residues" evidence="1">
    <location>
        <begin position="259"/>
        <end position="272"/>
    </location>
</feature>
<dbReference type="InterPro" id="IPR050181">
    <property type="entry name" value="Cold_shock_domain"/>
</dbReference>
<dbReference type="InterPro" id="IPR019844">
    <property type="entry name" value="CSD_CS"/>
</dbReference>
<evidence type="ECO:0000259" key="2">
    <source>
        <dbReference type="PROSITE" id="PS51857"/>
    </source>
</evidence>
<keyword evidence="4" id="KW-1185">Reference proteome</keyword>
<protein>
    <recommendedName>
        <fullName evidence="2">CSD domain-containing protein</fullName>
    </recommendedName>
</protein>
<evidence type="ECO:0000256" key="1">
    <source>
        <dbReference type="SAM" id="MobiDB-lite"/>
    </source>
</evidence>
<reference evidence="3" key="1">
    <citation type="submission" date="2021-12" db="EMBL/GenBank/DDBJ databases">
        <authorList>
            <person name="King R."/>
        </authorList>
    </citation>
    <scope>NUCLEOTIDE SEQUENCE</scope>
</reference>
<dbReference type="SUPFAM" id="SSF50249">
    <property type="entry name" value="Nucleic acid-binding proteins"/>
    <property type="match status" value="1"/>
</dbReference>
<dbReference type="Gene3D" id="2.40.50.140">
    <property type="entry name" value="Nucleic acid-binding proteins"/>
    <property type="match status" value="1"/>
</dbReference>
<dbReference type="Proteomes" id="UP001152759">
    <property type="component" value="Chromosome 2"/>
</dbReference>
<evidence type="ECO:0000313" key="3">
    <source>
        <dbReference type="EMBL" id="CAH0385506.1"/>
    </source>
</evidence>
<feature type="compositionally biased region" description="Gly residues" evidence="1">
    <location>
        <begin position="118"/>
        <end position="129"/>
    </location>
</feature>
<dbReference type="Pfam" id="PF00313">
    <property type="entry name" value="CSD"/>
    <property type="match status" value="1"/>
</dbReference>
<dbReference type="SMART" id="SM00357">
    <property type="entry name" value="CSP"/>
    <property type="match status" value="1"/>
</dbReference>
<dbReference type="InterPro" id="IPR002059">
    <property type="entry name" value="CSP_DNA-bd"/>
</dbReference>
<dbReference type="EMBL" id="OU963863">
    <property type="protein sequence ID" value="CAH0385506.1"/>
    <property type="molecule type" value="Genomic_DNA"/>
</dbReference>
<gene>
    <name evidence="3" type="ORF">BEMITA_LOCUS4728</name>
</gene>
<dbReference type="InterPro" id="IPR011129">
    <property type="entry name" value="CSD"/>
</dbReference>
<feature type="region of interest" description="Disordered" evidence="1">
    <location>
        <begin position="115"/>
        <end position="272"/>
    </location>
</feature>
<proteinExistence type="predicted"/>
<dbReference type="CDD" id="cd04458">
    <property type="entry name" value="CSP_CDS"/>
    <property type="match status" value="1"/>
</dbReference>
<sequence>MADPEKQPEQPKAVGTKKPVLANKVTGTVKWFNVKSGYGFINRSDTKEDVFVHQSAIVKNNPRKAVRSVGDGETVEFDVVAGEKGNEAANVTGPGGEAVKGSPYAADRRRNYRSWFYGGRGRGRGGYGPPRGDFSGYESEGKGDDGSGNEGGGRRYRPRQRYNNYGGYRSVRRPYNRGDGQPGEDQDRAIQGGRGRGGPPRRFFRRNFRGGRPPYRPRSENMNNGDGEGRPRQPYRKRFSRGRGGARSTSAEGGKASDAAQSVQNTTTESNA</sequence>
<organism evidence="3 4">
    <name type="scientific">Bemisia tabaci</name>
    <name type="common">Sweetpotato whitefly</name>
    <name type="synonym">Aleurodes tabaci</name>
    <dbReference type="NCBI Taxonomy" id="7038"/>
    <lineage>
        <taxon>Eukaryota</taxon>
        <taxon>Metazoa</taxon>
        <taxon>Ecdysozoa</taxon>
        <taxon>Arthropoda</taxon>
        <taxon>Hexapoda</taxon>
        <taxon>Insecta</taxon>
        <taxon>Pterygota</taxon>
        <taxon>Neoptera</taxon>
        <taxon>Paraneoptera</taxon>
        <taxon>Hemiptera</taxon>
        <taxon>Sternorrhyncha</taxon>
        <taxon>Aleyrodoidea</taxon>
        <taxon>Aleyrodidae</taxon>
        <taxon>Aleyrodinae</taxon>
        <taxon>Bemisia</taxon>
    </lineage>
</organism>
<dbReference type="PRINTS" id="PR00050">
    <property type="entry name" value="COLDSHOCK"/>
</dbReference>
<dbReference type="OrthoDB" id="203339at2759"/>
<dbReference type="GO" id="GO:0003676">
    <property type="term" value="F:nucleic acid binding"/>
    <property type="evidence" value="ECO:0007669"/>
    <property type="project" value="InterPro"/>
</dbReference>
<dbReference type="InterPro" id="IPR012340">
    <property type="entry name" value="NA-bd_OB-fold"/>
</dbReference>
<dbReference type="KEGG" id="btab:109039623"/>
<dbReference type="PROSITE" id="PS51857">
    <property type="entry name" value="CSD_2"/>
    <property type="match status" value="1"/>
</dbReference>
<dbReference type="FunFam" id="2.40.50.140:FF:000054">
    <property type="entry name" value="Nuclease-sensitive element-binding protein 1"/>
    <property type="match status" value="1"/>
</dbReference>
<feature type="region of interest" description="Disordered" evidence="1">
    <location>
        <begin position="86"/>
        <end position="105"/>
    </location>
</feature>
<dbReference type="PROSITE" id="PS00352">
    <property type="entry name" value="CSD_1"/>
    <property type="match status" value="1"/>
</dbReference>
<dbReference type="PANTHER" id="PTHR11544">
    <property type="entry name" value="COLD SHOCK DOMAIN CONTAINING PROTEINS"/>
    <property type="match status" value="1"/>
</dbReference>